<evidence type="ECO:0008006" key="3">
    <source>
        <dbReference type="Google" id="ProtNLM"/>
    </source>
</evidence>
<gene>
    <name evidence="1" type="ORF">SAMN05216361_2429</name>
</gene>
<protein>
    <recommendedName>
        <fullName evidence="3">GAF domain-containing protein</fullName>
    </recommendedName>
</protein>
<proteinExistence type="predicted"/>
<dbReference type="EMBL" id="FQWD01000003">
    <property type="protein sequence ID" value="SHG49722.1"/>
    <property type="molecule type" value="Genomic_DNA"/>
</dbReference>
<name>A0A1M5KAA0_9ALTE</name>
<dbReference type="Proteomes" id="UP000184520">
    <property type="component" value="Unassembled WGS sequence"/>
</dbReference>
<evidence type="ECO:0000313" key="1">
    <source>
        <dbReference type="EMBL" id="SHG49722.1"/>
    </source>
</evidence>
<dbReference type="STRING" id="634436.SAMN05216361_2429"/>
<keyword evidence="2" id="KW-1185">Reference proteome</keyword>
<organism evidence="1 2">
    <name type="scientific">Marisediminitalea aggregata</name>
    <dbReference type="NCBI Taxonomy" id="634436"/>
    <lineage>
        <taxon>Bacteria</taxon>
        <taxon>Pseudomonadati</taxon>
        <taxon>Pseudomonadota</taxon>
        <taxon>Gammaproteobacteria</taxon>
        <taxon>Alteromonadales</taxon>
        <taxon>Alteromonadaceae</taxon>
        <taxon>Marisediminitalea</taxon>
    </lineage>
</organism>
<dbReference type="RefSeq" id="WP_073322679.1">
    <property type="nucleotide sequence ID" value="NZ_FQWD01000003.1"/>
</dbReference>
<sequence>MDIDSLTQLSINLSNPDLDQSKQLKMVCYAIGDTIEGANRVSLWKFDENKTAINCIAMMADGEFSEPEGVVLSAEDYPEYFNAILESDVIRAPDARNHPHTMCFNKAYFPAVNVYSLLDYIFSNDFAPFGIICCESVGHIVEWSDQDLANLKRAARIVSIFSNIRNLA</sequence>
<reference evidence="2" key="1">
    <citation type="submission" date="2016-11" db="EMBL/GenBank/DDBJ databases">
        <authorList>
            <person name="Varghese N."/>
            <person name="Submissions S."/>
        </authorList>
    </citation>
    <scope>NUCLEOTIDE SEQUENCE [LARGE SCALE GENOMIC DNA]</scope>
    <source>
        <strain evidence="2">CGMCC 1.8995</strain>
    </source>
</reference>
<accession>A0A1M5KAA0</accession>
<dbReference type="SUPFAM" id="SSF55781">
    <property type="entry name" value="GAF domain-like"/>
    <property type="match status" value="1"/>
</dbReference>
<dbReference type="OrthoDB" id="194044at2"/>
<evidence type="ECO:0000313" key="2">
    <source>
        <dbReference type="Proteomes" id="UP000184520"/>
    </source>
</evidence>
<dbReference type="AlphaFoldDB" id="A0A1M5KAA0"/>
<dbReference type="InterPro" id="IPR029016">
    <property type="entry name" value="GAF-like_dom_sf"/>
</dbReference>
<dbReference type="Gene3D" id="3.30.450.40">
    <property type="match status" value="1"/>
</dbReference>